<dbReference type="RefSeq" id="XP_012213164.1">
    <property type="nucleotide sequence ID" value="XM_012357774.1"/>
</dbReference>
<evidence type="ECO:0000313" key="2">
    <source>
        <dbReference type="EMBL" id="KDO16129.1"/>
    </source>
</evidence>
<accession>A0A067BCQ6</accession>
<proteinExistence type="predicted"/>
<protein>
    <submittedName>
        <fullName evidence="2">Uncharacterized protein</fullName>
    </submittedName>
</protein>
<evidence type="ECO:0000256" key="1">
    <source>
        <dbReference type="SAM" id="MobiDB-lite"/>
    </source>
</evidence>
<name>A0A067BCQ6_SAPPC</name>
<evidence type="ECO:0000313" key="3">
    <source>
        <dbReference type="Proteomes" id="UP000030745"/>
    </source>
</evidence>
<sequence>MLVDRLLGHVLRVKRGVPANIASARFFAVPDALSCLGRTTITLPIVLHRDLQKPPRSLASLEGLNQLCSFAADGKAWKAFTQRVVVGLTRGHKRPGRLEKNKASQPALAPERPGKRMMTKMEIASLYA</sequence>
<keyword evidence="3" id="KW-1185">Reference proteome</keyword>
<gene>
    <name evidence="2" type="ORF">SPRG_18336</name>
</gene>
<dbReference type="EMBL" id="KK584319">
    <property type="protein sequence ID" value="KDO16129.1"/>
    <property type="molecule type" value="Genomic_DNA"/>
</dbReference>
<dbReference type="AlphaFoldDB" id="A0A067BCQ6"/>
<reference evidence="2 3" key="1">
    <citation type="journal article" date="2013" name="PLoS Genet.">
        <title>Distinctive expansion of potential virulence genes in the genome of the oomycete fish pathogen Saprolegnia parasitica.</title>
        <authorList>
            <person name="Jiang R.H."/>
            <person name="de Bruijn I."/>
            <person name="Haas B.J."/>
            <person name="Belmonte R."/>
            <person name="Lobach L."/>
            <person name="Christie J."/>
            <person name="van den Ackerveken G."/>
            <person name="Bottin A."/>
            <person name="Bulone V."/>
            <person name="Diaz-Moreno S.M."/>
            <person name="Dumas B."/>
            <person name="Fan L."/>
            <person name="Gaulin E."/>
            <person name="Govers F."/>
            <person name="Grenville-Briggs L.J."/>
            <person name="Horner N.R."/>
            <person name="Levin J.Z."/>
            <person name="Mammella M."/>
            <person name="Meijer H.J."/>
            <person name="Morris P."/>
            <person name="Nusbaum C."/>
            <person name="Oome S."/>
            <person name="Phillips A.J."/>
            <person name="van Rooyen D."/>
            <person name="Rzeszutek E."/>
            <person name="Saraiva M."/>
            <person name="Secombes C.J."/>
            <person name="Seidl M.F."/>
            <person name="Snel B."/>
            <person name="Stassen J.H."/>
            <person name="Sykes S."/>
            <person name="Tripathy S."/>
            <person name="van den Berg H."/>
            <person name="Vega-Arreguin J.C."/>
            <person name="Wawra S."/>
            <person name="Young S.K."/>
            <person name="Zeng Q."/>
            <person name="Dieguez-Uribeondo J."/>
            <person name="Russ C."/>
            <person name="Tyler B.M."/>
            <person name="van West P."/>
        </authorList>
    </citation>
    <scope>NUCLEOTIDE SEQUENCE [LARGE SCALE GENOMIC DNA]</scope>
    <source>
        <strain evidence="2 3">CBS 223.65</strain>
    </source>
</reference>
<dbReference type="KEGG" id="spar:SPRG_18336"/>
<feature type="region of interest" description="Disordered" evidence="1">
    <location>
        <begin position="91"/>
        <end position="112"/>
    </location>
</feature>
<dbReference type="GeneID" id="24139861"/>
<organism evidence="2 3">
    <name type="scientific">Saprolegnia parasitica (strain CBS 223.65)</name>
    <dbReference type="NCBI Taxonomy" id="695850"/>
    <lineage>
        <taxon>Eukaryota</taxon>
        <taxon>Sar</taxon>
        <taxon>Stramenopiles</taxon>
        <taxon>Oomycota</taxon>
        <taxon>Saprolegniomycetes</taxon>
        <taxon>Saprolegniales</taxon>
        <taxon>Saprolegniaceae</taxon>
        <taxon>Saprolegnia</taxon>
    </lineage>
</organism>
<dbReference type="Proteomes" id="UP000030745">
    <property type="component" value="Unassembled WGS sequence"/>
</dbReference>
<dbReference type="VEuPathDB" id="FungiDB:SPRG_18336"/>
<dbReference type="OrthoDB" id="6144763at2759"/>